<evidence type="ECO:0000256" key="3">
    <source>
        <dbReference type="ARBA" id="ARBA00022685"/>
    </source>
</evidence>
<dbReference type="Pfam" id="PF03032">
    <property type="entry name" value="FSAP_sig_propep"/>
    <property type="match status" value="1"/>
</dbReference>
<evidence type="ECO:0000256" key="6">
    <source>
        <dbReference type="SAM" id="SignalP"/>
    </source>
</evidence>
<dbReference type="AlphaFoldDB" id="A0A862WDF6"/>
<evidence type="ECO:0000256" key="2">
    <source>
        <dbReference type="ARBA" id="ARBA00022525"/>
    </source>
</evidence>
<evidence type="ECO:0000256" key="1">
    <source>
        <dbReference type="ARBA" id="ARBA00004613"/>
    </source>
</evidence>
<dbReference type="InterPro" id="IPR004275">
    <property type="entry name" value="Frog_antimicrobial_propeptide"/>
</dbReference>
<sequence length="74" mass="8202">MAFLKKSLLLVLFLGLVSLSICEEEKREEENEEEQEDDEQSEEKRGMFTNMLKGIGKLAGKAALGAVKTLAGEQ</sequence>
<dbReference type="InterPro" id="IPR016322">
    <property type="entry name" value="FSAP"/>
</dbReference>
<dbReference type="InterPro" id="IPR022731">
    <property type="entry name" value="Dermaseptin_dom"/>
</dbReference>
<feature type="compositionally biased region" description="Acidic residues" evidence="5">
    <location>
        <begin position="30"/>
        <end position="41"/>
    </location>
</feature>
<keyword evidence="2" id="KW-0964">Secreted</keyword>
<protein>
    <submittedName>
        <fullName evidence="9">Dermaseptin-AC</fullName>
    </submittedName>
</protein>
<feature type="domain" description="Dermaseptin" evidence="8">
    <location>
        <begin position="46"/>
        <end position="68"/>
    </location>
</feature>
<feature type="chain" id="PRO_5032385636" evidence="6">
    <location>
        <begin position="23"/>
        <end position="74"/>
    </location>
</feature>
<evidence type="ECO:0000313" key="9">
    <source>
        <dbReference type="EMBL" id="QNS31437.1"/>
    </source>
</evidence>
<organism evidence="9">
    <name type="scientific">Agalychnis callidryas</name>
    <name type="common">Red-eyed tree frog</name>
    <name type="synonym">Phyllomedusa callidryas</name>
    <dbReference type="NCBI Taxonomy" id="197464"/>
    <lineage>
        <taxon>Eukaryota</taxon>
        <taxon>Metazoa</taxon>
        <taxon>Chordata</taxon>
        <taxon>Craniata</taxon>
        <taxon>Vertebrata</taxon>
        <taxon>Euteleostomi</taxon>
        <taxon>Amphibia</taxon>
        <taxon>Batrachia</taxon>
        <taxon>Anura</taxon>
        <taxon>Neobatrachia</taxon>
        <taxon>Hyloidea</taxon>
        <taxon>Hylidae</taxon>
        <taxon>Phyllomedusinae</taxon>
        <taxon>Agalychnis</taxon>
    </lineage>
</organism>
<evidence type="ECO:0000259" key="7">
    <source>
        <dbReference type="Pfam" id="PF03032"/>
    </source>
</evidence>
<dbReference type="PIRSF" id="PIRSF001822">
    <property type="entry name" value="Dermaseptin_precursor"/>
    <property type="match status" value="1"/>
</dbReference>
<keyword evidence="4 6" id="KW-0732">Signal</keyword>
<dbReference type="GO" id="GO:0005576">
    <property type="term" value="C:extracellular region"/>
    <property type="evidence" value="ECO:0007669"/>
    <property type="project" value="UniProtKB-SubCell"/>
</dbReference>
<feature type="signal peptide" evidence="6">
    <location>
        <begin position="1"/>
        <end position="22"/>
    </location>
</feature>
<comment type="subcellular location">
    <subcellularLocation>
        <location evidence="1">Secreted</location>
    </subcellularLocation>
</comment>
<evidence type="ECO:0000256" key="5">
    <source>
        <dbReference type="SAM" id="MobiDB-lite"/>
    </source>
</evidence>
<evidence type="ECO:0000256" key="4">
    <source>
        <dbReference type="ARBA" id="ARBA00022729"/>
    </source>
</evidence>
<evidence type="ECO:0000259" key="8">
    <source>
        <dbReference type="Pfam" id="PF12121"/>
    </source>
</evidence>
<feature type="domain" description="Frog antimicrobial peptide propeptide" evidence="7">
    <location>
        <begin position="2"/>
        <end position="45"/>
    </location>
</feature>
<keyword evidence="3" id="KW-0165">Cleavage on pair of basic residues</keyword>
<accession>A0A862WDF6</accession>
<proteinExistence type="evidence at transcript level"/>
<feature type="region of interest" description="Disordered" evidence="5">
    <location>
        <begin position="24"/>
        <end position="46"/>
    </location>
</feature>
<dbReference type="EMBL" id="MN809621">
    <property type="protein sequence ID" value="QNS31437.1"/>
    <property type="molecule type" value="mRNA"/>
</dbReference>
<dbReference type="Pfam" id="PF12121">
    <property type="entry name" value="DD_K"/>
    <property type="match status" value="1"/>
</dbReference>
<name>A0A862WDF6_AGACL</name>
<reference evidence="9" key="1">
    <citation type="submission" date="2019-12" db="EMBL/GenBank/DDBJ databases">
        <authorList>
            <person name="Chen J."/>
            <person name="Chen T."/>
        </authorList>
    </citation>
    <scope>NUCLEOTIDE SEQUENCE</scope>
</reference>